<dbReference type="RefSeq" id="WP_264843778.1">
    <property type="nucleotide sequence ID" value="NZ_AP025628.1"/>
</dbReference>
<dbReference type="SUPFAM" id="SSF51735">
    <property type="entry name" value="NAD(P)-binding Rossmann-fold domains"/>
    <property type="match status" value="1"/>
</dbReference>
<sequence length="263" mass="27688">MDLGLSGRVALVTAASKGLGRAVALALAQEGADVAICSRDEGQIREAAEEIREATGVRVLARVADVSRKEDIDALIAAVQGEYGRIDILVSNSGGPPPGRFLELDDEAWRKAVDLLLMSAVRLARGVLPGMQERGWGRILFITSGSVKQPIQNLILSNSIRAAVTGMAKTLAGEVGRHGITVNCLAPGRIDTERVRSLDENTAARTGRTPAEVRAALEAAIPLGRYGHVNEFGRVAAFLCSEAASYITGSTVVVDGGHINTLL</sequence>
<dbReference type="InterPro" id="IPR050259">
    <property type="entry name" value="SDR"/>
</dbReference>
<dbReference type="GO" id="GO:0008206">
    <property type="term" value="P:bile acid metabolic process"/>
    <property type="evidence" value="ECO:0007669"/>
    <property type="project" value="UniProtKB-ARBA"/>
</dbReference>
<name>A0AA35G5L7_9FIRM</name>
<protein>
    <submittedName>
        <fullName evidence="4">Short-chain dehydrogenase</fullName>
    </submittedName>
</protein>
<dbReference type="Gene3D" id="3.40.50.720">
    <property type="entry name" value="NAD(P)-binding Rossmann-like Domain"/>
    <property type="match status" value="1"/>
</dbReference>
<dbReference type="GO" id="GO:0016491">
    <property type="term" value="F:oxidoreductase activity"/>
    <property type="evidence" value="ECO:0007669"/>
    <property type="project" value="UniProtKB-KW"/>
</dbReference>
<dbReference type="Proteomes" id="UP001163687">
    <property type="component" value="Chromosome"/>
</dbReference>
<dbReference type="PANTHER" id="PTHR42879">
    <property type="entry name" value="3-OXOACYL-(ACYL-CARRIER-PROTEIN) REDUCTASE"/>
    <property type="match status" value="1"/>
</dbReference>
<dbReference type="Pfam" id="PF13561">
    <property type="entry name" value="adh_short_C2"/>
    <property type="match status" value="1"/>
</dbReference>
<evidence type="ECO:0000313" key="4">
    <source>
        <dbReference type="EMBL" id="BDG59671.1"/>
    </source>
</evidence>
<evidence type="ECO:0000313" key="5">
    <source>
        <dbReference type="Proteomes" id="UP001163687"/>
    </source>
</evidence>
<dbReference type="KEGG" id="cmic:caldi_07610"/>
<keyword evidence="3" id="KW-0753">Steroid metabolism</keyword>
<comment type="similarity">
    <text evidence="1">Belongs to the short-chain dehydrogenases/reductases (SDR) family.</text>
</comment>
<organism evidence="4 5">
    <name type="scientific">Caldinitratiruptor microaerophilus</name>
    <dbReference type="NCBI Taxonomy" id="671077"/>
    <lineage>
        <taxon>Bacteria</taxon>
        <taxon>Bacillati</taxon>
        <taxon>Bacillota</taxon>
        <taxon>Clostridia</taxon>
        <taxon>Eubacteriales</taxon>
        <taxon>Symbiobacteriaceae</taxon>
        <taxon>Caldinitratiruptor</taxon>
    </lineage>
</organism>
<evidence type="ECO:0000256" key="1">
    <source>
        <dbReference type="ARBA" id="ARBA00006484"/>
    </source>
</evidence>
<keyword evidence="5" id="KW-1185">Reference proteome</keyword>
<accession>A0AA35G5L7</accession>
<dbReference type="InterPro" id="IPR002347">
    <property type="entry name" value="SDR_fam"/>
</dbReference>
<reference evidence="4" key="1">
    <citation type="submission" date="2022-03" db="EMBL/GenBank/DDBJ databases">
        <title>Complete genome sequence of Caldinitratiruptor microaerophilus.</title>
        <authorList>
            <person name="Mukaiyama R."/>
            <person name="Nishiyama T."/>
            <person name="Ueda K."/>
        </authorList>
    </citation>
    <scope>NUCLEOTIDE SEQUENCE</scope>
    <source>
        <strain evidence="4">JCM 16183</strain>
    </source>
</reference>
<dbReference type="PANTHER" id="PTHR42879:SF6">
    <property type="entry name" value="NADPH-DEPENDENT REDUCTASE BACG"/>
    <property type="match status" value="1"/>
</dbReference>
<dbReference type="AlphaFoldDB" id="A0AA35G5L7"/>
<evidence type="ECO:0000256" key="2">
    <source>
        <dbReference type="ARBA" id="ARBA00023002"/>
    </source>
</evidence>
<dbReference type="CDD" id="cd05344">
    <property type="entry name" value="BKR_like_SDR_like"/>
    <property type="match status" value="1"/>
</dbReference>
<dbReference type="FunFam" id="3.40.50.720:FF:000084">
    <property type="entry name" value="Short-chain dehydrogenase reductase"/>
    <property type="match status" value="1"/>
</dbReference>
<keyword evidence="3" id="KW-0443">Lipid metabolism</keyword>
<dbReference type="InterPro" id="IPR036291">
    <property type="entry name" value="NAD(P)-bd_dom_sf"/>
</dbReference>
<keyword evidence="2" id="KW-0560">Oxidoreductase</keyword>
<dbReference type="PRINTS" id="PR00081">
    <property type="entry name" value="GDHRDH"/>
</dbReference>
<evidence type="ECO:0000256" key="3">
    <source>
        <dbReference type="ARBA" id="ARBA00023221"/>
    </source>
</evidence>
<gene>
    <name evidence="4" type="ORF">caldi_07610</name>
</gene>
<dbReference type="EMBL" id="AP025628">
    <property type="protein sequence ID" value="BDG59671.1"/>
    <property type="molecule type" value="Genomic_DNA"/>
</dbReference>
<proteinExistence type="inferred from homology"/>